<dbReference type="AlphaFoldDB" id="R7TBA3"/>
<feature type="transmembrane region" description="Helical" evidence="6">
    <location>
        <begin position="32"/>
        <end position="53"/>
    </location>
</feature>
<dbReference type="PANTHER" id="PTHR23320:SF165">
    <property type="entry name" value="MARVEL DOMAIN-CONTAINING PROTEIN"/>
    <property type="match status" value="1"/>
</dbReference>
<dbReference type="OMA" id="KCSLGMN"/>
<dbReference type="EnsemblMetazoa" id="CapteT219979">
    <property type="protein sequence ID" value="CapteP219979"/>
    <property type="gene ID" value="CapteG219979"/>
</dbReference>
<evidence type="ECO:0000313" key="9">
    <source>
        <dbReference type="Proteomes" id="UP000014760"/>
    </source>
</evidence>
<evidence type="ECO:0000313" key="7">
    <source>
        <dbReference type="EMBL" id="ELT88747.1"/>
    </source>
</evidence>
<feature type="transmembrane region" description="Helical" evidence="6">
    <location>
        <begin position="135"/>
        <end position="162"/>
    </location>
</feature>
<organism evidence="7">
    <name type="scientific">Capitella teleta</name>
    <name type="common">Polychaete worm</name>
    <dbReference type="NCBI Taxonomy" id="283909"/>
    <lineage>
        <taxon>Eukaryota</taxon>
        <taxon>Metazoa</taxon>
        <taxon>Spiralia</taxon>
        <taxon>Lophotrochozoa</taxon>
        <taxon>Annelida</taxon>
        <taxon>Polychaeta</taxon>
        <taxon>Sedentaria</taxon>
        <taxon>Scolecida</taxon>
        <taxon>Capitellidae</taxon>
        <taxon>Capitella</taxon>
    </lineage>
</organism>
<evidence type="ECO:0000256" key="3">
    <source>
        <dbReference type="ARBA" id="ARBA00022692"/>
    </source>
</evidence>
<keyword evidence="4 6" id="KW-1133">Transmembrane helix</keyword>
<comment type="similarity">
    <text evidence="2">Belongs to the MS4A family.</text>
</comment>
<dbReference type="Proteomes" id="UP000014760">
    <property type="component" value="Unassembled WGS sequence"/>
</dbReference>
<gene>
    <name evidence="7" type="ORF">CAPTEDRAFT_219979</name>
</gene>
<dbReference type="InterPro" id="IPR030417">
    <property type="entry name" value="MS4A"/>
</dbReference>
<evidence type="ECO:0000256" key="5">
    <source>
        <dbReference type="ARBA" id="ARBA00023136"/>
    </source>
</evidence>
<sequence>MSTLTPAIATSFQMQSRPNTVVNFASSHAKTLGIVQITMGFLSIMFCFLAIVYQAGMYIVADGIWGGTLYIIAGGLTLGAAKNKNKCMIIASLILSIIASVAATVQVSVSLMGFILGCFTLRRYDHVHEAMRVRFIGHVAISLLLALSGLVAMTVGIIISALSCKVICCRSMQTDAPVQGIILEDVVMPGSTSPSVSMLPPPAYEPIATNPKKDLI</sequence>
<reference evidence="7 9" key="2">
    <citation type="journal article" date="2013" name="Nature">
        <title>Insights into bilaterian evolution from three spiralian genomes.</title>
        <authorList>
            <person name="Simakov O."/>
            <person name="Marletaz F."/>
            <person name="Cho S.J."/>
            <person name="Edsinger-Gonzales E."/>
            <person name="Havlak P."/>
            <person name="Hellsten U."/>
            <person name="Kuo D.H."/>
            <person name="Larsson T."/>
            <person name="Lv J."/>
            <person name="Arendt D."/>
            <person name="Savage R."/>
            <person name="Osoegawa K."/>
            <person name="de Jong P."/>
            <person name="Grimwood J."/>
            <person name="Chapman J.A."/>
            <person name="Shapiro H."/>
            <person name="Aerts A."/>
            <person name="Otillar R.P."/>
            <person name="Terry A.Y."/>
            <person name="Boore J.L."/>
            <person name="Grigoriev I.V."/>
            <person name="Lindberg D.R."/>
            <person name="Seaver E.C."/>
            <person name="Weisblat D.A."/>
            <person name="Putnam N.H."/>
            <person name="Rokhsar D.S."/>
        </authorList>
    </citation>
    <scope>NUCLEOTIDE SEQUENCE</scope>
    <source>
        <strain evidence="7 9">I ESC-2004</strain>
    </source>
</reference>
<keyword evidence="5 6" id="KW-0472">Membrane</keyword>
<dbReference type="OrthoDB" id="10071849at2759"/>
<reference evidence="9" key="1">
    <citation type="submission" date="2012-12" db="EMBL/GenBank/DDBJ databases">
        <authorList>
            <person name="Hellsten U."/>
            <person name="Grimwood J."/>
            <person name="Chapman J.A."/>
            <person name="Shapiro H."/>
            <person name="Aerts A."/>
            <person name="Otillar R.P."/>
            <person name="Terry A.Y."/>
            <person name="Boore J.L."/>
            <person name="Simakov O."/>
            <person name="Marletaz F."/>
            <person name="Cho S.-J."/>
            <person name="Edsinger-Gonzales E."/>
            <person name="Havlak P."/>
            <person name="Kuo D.-H."/>
            <person name="Larsson T."/>
            <person name="Lv J."/>
            <person name="Arendt D."/>
            <person name="Savage R."/>
            <person name="Osoegawa K."/>
            <person name="de Jong P."/>
            <person name="Lindberg D.R."/>
            <person name="Seaver E.C."/>
            <person name="Weisblat D.A."/>
            <person name="Putnam N.H."/>
            <person name="Grigoriev I.V."/>
            <person name="Rokhsar D.S."/>
        </authorList>
    </citation>
    <scope>NUCLEOTIDE SEQUENCE</scope>
    <source>
        <strain evidence="9">I ESC-2004</strain>
    </source>
</reference>
<reference evidence="8" key="3">
    <citation type="submission" date="2015-06" db="UniProtKB">
        <authorList>
            <consortium name="EnsemblMetazoa"/>
        </authorList>
    </citation>
    <scope>IDENTIFICATION</scope>
</reference>
<dbReference type="Pfam" id="PF04103">
    <property type="entry name" value="CD20"/>
    <property type="match status" value="1"/>
</dbReference>
<evidence type="ECO:0000256" key="1">
    <source>
        <dbReference type="ARBA" id="ARBA00004141"/>
    </source>
</evidence>
<keyword evidence="9" id="KW-1185">Reference proteome</keyword>
<evidence type="ECO:0000256" key="4">
    <source>
        <dbReference type="ARBA" id="ARBA00022989"/>
    </source>
</evidence>
<dbReference type="GO" id="GO:0016020">
    <property type="term" value="C:membrane"/>
    <property type="evidence" value="ECO:0007669"/>
    <property type="project" value="UniProtKB-SubCell"/>
</dbReference>
<accession>R7TBA3</accession>
<dbReference type="InterPro" id="IPR007237">
    <property type="entry name" value="CD20-like"/>
</dbReference>
<evidence type="ECO:0000313" key="8">
    <source>
        <dbReference type="EnsemblMetazoa" id="CapteP219979"/>
    </source>
</evidence>
<proteinExistence type="inferred from homology"/>
<dbReference type="EMBL" id="AMQN01015219">
    <property type="status" value="NOT_ANNOTATED_CDS"/>
    <property type="molecule type" value="Genomic_DNA"/>
</dbReference>
<comment type="subcellular location">
    <subcellularLocation>
        <location evidence="1">Membrane</location>
        <topology evidence="1">Multi-pass membrane protein</topology>
    </subcellularLocation>
</comment>
<protein>
    <submittedName>
        <fullName evidence="7 8">Uncharacterized protein</fullName>
    </submittedName>
</protein>
<dbReference type="EMBL" id="KB311722">
    <property type="protein sequence ID" value="ELT88747.1"/>
    <property type="molecule type" value="Genomic_DNA"/>
</dbReference>
<keyword evidence="3 6" id="KW-0812">Transmembrane</keyword>
<name>R7TBA3_CAPTE</name>
<dbReference type="PANTHER" id="PTHR23320">
    <property type="entry name" value="MEMBRANE-SPANNING 4-DOMAINS SUBFAMILY A MS4A -RELATED"/>
    <property type="match status" value="1"/>
</dbReference>
<feature type="transmembrane region" description="Helical" evidence="6">
    <location>
        <begin position="93"/>
        <end position="115"/>
    </location>
</feature>
<dbReference type="HOGENOM" id="CLU_111282_0_0_1"/>
<feature type="transmembrane region" description="Helical" evidence="6">
    <location>
        <begin position="59"/>
        <end position="81"/>
    </location>
</feature>
<evidence type="ECO:0000256" key="6">
    <source>
        <dbReference type="SAM" id="Phobius"/>
    </source>
</evidence>
<evidence type="ECO:0000256" key="2">
    <source>
        <dbReference type="ARBA" id="ARBA00009565"/>
    </source>
</evidence>